<dbReference type="GO" id="GO:0003700">
    <property type="term" value="F:DNA-binding transcription factor activity"/>
    <property type="evidence" value="ECO:0007669"/>
    <property type="project" value="InterPro"/>
</dbReference>
<proteinExistence type="predicted"/>
<dbReference type="AlphaFoldDB" id="A0A139P2N0"/>
<dbReference type="EMBL" id="LQNX01000008">
    <property type="protein sequence ID" value="KXT82589.1"/>
    <property type="molecule type" value="Genomic_DNA"/>
</dbReference>
<organism evidence="5 6">
    <name type="scientific">Streptococcus oralis</name>
    <dbReference type="NCBI Taxonomy" id="1303"/>
    <lineage>
        <taxon>Bacteria</taxon>
        <taxon>Bacillati</taxon>
        <taxon>Bacillota</taxon>
        <taxon>Bacilli</taxon>
        <taxon>Lactobacillales</taxon>
        <taxon>Streptococcaceae</taxon>
        <taxon>Streptococcus</taxon>
    </lineage>
</organism>
<dbReference type="PRINTS" id="PR00032">
    <property type="entry name" value="HTHARAC"/>
</dbReference>
<dbReference type="InterPro" id="IPR018062">
    <property type="entry name" value="HTH_AraC-typ_CS"/>
</dbReference>
<keyword evidence="1" id="KW-0805">Transcription regulation</keyword>
<evidence type="ECO:0000313" key="6">
    <source>
        <dbReference type="Proteomes" id="UP000070678"/>
    </source>
</evidence>
<dbReference type="PATRIC" id="fig|1303.78.peg.227"/>
<accession>A0A139P2N0</accession>
<sequence length="62" mass="7385">MPFQDYLVRERVKQAKLLLLTTDLKIYEIAEKVGFEDMNYFTQRFKQIAGVTPRQFKKGEGR</sequence>
<evidence type="ECO:0000259" key="4">
    <source>
        <dbReference type="PROSITE" id="PS01124"/>
    </source>
</evidence>
<dbReference type="Pfam" id="PF12833">
    <property type="entry name" value="HTH_18"/>
    <property type="match status" value="1"/>
</dbReference>
<reference evidence="5 6" key="1">
    <citation type="submission" date="2016-01" db="EMBL/GenBank/DDBJ databases">
        <title>Highly variable Streptococcus oralis are common among viridans streptococci isolated from primates.</title>
        <authorList>
            <person name="Denapaite D."/>
            <person name="Rieger M."/>
            <person name="Koendgen S."/>
            <person name="Brueckner R."/>
            <person name="Ochigava I."/>
            <person name="Kappeler P."/>
            <person name="Maetz-Rensing K."/>
            <person name="Leendertz F."/>
            <person name="Hakenbeck R."/>
        </authorList>
    </citation>
    <scope>NUCLEOTIDE SEQUENCE [LARGE SCALE GENOMIC DNA]</scope>
    <source>
        <strain evidence="5 6">DD15</strain>
    </source>
</reference>
<comment type="caution">
    <text evidence="5">The sequence shown here is derived from an EMBL/GenBank/DDBJ whole genome shotgun (WGS) entry which is preliminary data.</text>
</comment>
<dbReference type="Gene3D" id="1.10.10.60">
    <property type="entry name" value="Homeodomain-like"/>
    <property type="match status" value="1"/>
</dbReference>
<keyword evidence="3" id="KW-0804">Transcription</keyword>
<keyword evidence="2" id="KW-0238">DNA-binding</keyword>
<dbReference type="PANTHER" id="PTHR43280">
    <property type="entry name" value="ARAC-FAMILY TRANSCRIPTIONAL REGULATOR"/>
    <property type="match status" value="1"/>
</dbReference>
<evidence type="ECO:0000256" key="3">
    <source>
        <dbReference type="ARBA" id="ARBA00023163"/>
    </source>
</evidence>
<evidence type="ECO:0000256" key="1">
    <source>
        <dbReference type="ARBA" id="ARBA00023015"/>
    </source>
</evidence>
<gene>
    <name evidence="5" type="ORF">SORDD15_00219</name>
</gene>
<protein>
    <submittedName>
        <fullName evidence="5">Two-component response regulator yesN, associated with MetSO reductase</fullName>
    </submittedName>
</protein>
<evidence type="ECO:0000313" key="5">
    <source>
        <dbReference type="EMBL" id="KXT82589.1"/>
    </source>
</evidence>
<dbReference type="InterPro" id="IPR020449">
    <property type="entry name" value="Tscrpt_reg_AraC-type_HTH"/>
</dbReference>
<dbReference type="GO" id="GO:0043565">
    <property type="term" value="F:sequence-specific DNA binding"/>
    <property type="evidence" value="ECO:0007669"/>
    <property type="project" value="InterPro"/>
</dbReference>
<dbReference type="PROSITE" id="PS00041">
    <property type="entry name" value="HTH_ARAC_FAMILY_1"/>
    <property type="match status" value="1"/>
</dbReference>
<evidence type="ECO:0000256" key="2">
    <source>
        <dbReference type="ARBA" id="ARBA00023125"/>
    </source>
</evidence>
<dbReference type="SMART" id="SM00342">
    <property type="entry name" value="HTH_ARAC"/>
    <property type="match status" value="1"/>
</dbReference>
<dbReference type="Proteomes" id="UP000070678">
    <property type="component" value="Unassembled WGS sequence"/>
</dbReference>
<dbReference type="PANTHER" id="PTHR43280:SF35">
    <property type="entry name" value="RESPONSE REGULATOR"/>
    <property type="match status" value="1"/>
</dbReference>
<dbReference type="SUPFAM" id="SSF46689">
    <property type="entry name" value="Homeodomain-like"/>
    <property type="match status" value="1"/>
</dbReference>
<feature type="domain" description="HTH araC/xylS-type" evidence="4">
    <location>
        <begin position="1"/>
        <end position="59"/>
    </location>
</feature>
<dbReference type="InterPro" id="IPR009057">
    <property type="entry name" value="Homeodomain-like_sf"/>
</dbReference>
<dbReference type="PROSITE" id="PS01124">
    <property type="entry name" value="HTH_ARAC_FAMILY_2"/>
    <property type="match status" value="1"/>
</dbReference>
<dbReference type="InterPro" id="IPR018060">
    <property type="entry name" value="HTH_AraC"/>
</dbReference>
<name>A0A139P2N0_STROR</name>